<name>A0A1I2HX53_9GAMM</name>
<dbReference type="GO" id="GO:0042744">
    <property type="term" value="P:hydrogen peroxide catabolic process"/>
    <property type="evidence" value="ECO:0007669"/>
    <property type="project" value="TreeGrafter"/>
</dbReference>
<evidence type="ECO:0000256" key="5">
    <source>
        <dbReference type="ARBA" id="ARBA00023002"/>
    </source>
</evidence>
<dbReference type="InterPro" id="IPR019479">
    <property type="entry name" value="Peroxiredoxin_C"/>
</dbReference>
<feature type="active site" description="Cysteine sulfenic acid (-SOH) intermediate; for peroxidase activity" evidence="10">
    <location>
        <position position="82"/>
    </location>
</feature>
<dbReference type="GO" id="GO:0006979">
    <property type="term" value="P:response to oxidative stress"/>
    <property type="evidence" value="ECO:0007669"/>
    <property type="project" value="TreeGrafter"/>
</dbReference>
<evidence type="ECO:0000256" key="6">
    <source>
        <dbReference type="ARBA" id="ARBA00023157"/>
    </source>
</evidence>
<dbReference type="GO" id="GO:0045454">
    <property type="term" value="P:cell redox homeostasis"/>
    <property type="evidence" value="ECO:0007669"/>
    <property type="project" value="TreeGrafter"/>
</dbReference>
<dbReference type="GO" id="GO:0005829">
    <property type="term" value="C:cytosol"/>
    <property type="evidence" value="ECO:0007669"/>
    <property type="project" value="TreeGrafter"/>
</dbReference>
<dbReference type="SUPFAM" id="SSF52833">
    <property type="entry name" value="Thioredoxin-like"/>
    <property type="match status" value="1"/>
</dbReference>
<dbReference type="InterPro" id="IPR000866">
    <property type="entry name" value="AhpC/TSA"/>
</dbReference>
<comment type="similarity">
    <text evidence="2">Belongs to the peroxiredoxin family. AhpC/Prx1 subfamily.</text>
</comment>
<dbReference type="FunFam" id="3.40.30.10:FF:000002">
    <property type="entry name" value="Alkyl hydroperoxide reductase C"/>
    <property type="match status" value="1"/>
</dbReference>
<keyword evidence="6" id="KW-1015">Disulfide bond</keyword>
<proteinExistence type="inferred from homology"/>
<dbReference type="PANTHER" id="PTHR10681">
    <property type="entry name" value="THIOREDOXIN PEROXIDASE"/>
    <property type="match status" value="1"/>
</dbReference>
<keyword evidence="4" id="KW-0575">Peroxidase</keyword>
<dbReference type="InterPro" id="IPR050217">
    <property type="entry name" value="Peroxiredoxin"/>
</dbReference>
<evidence type="ECO:0000256" key="9">
    <source>
        <dbReference type="ARBA" id="ARBA00037420"/>
    </source>
</evidence>
<protein>
    <recommendedName>
        <fullName evidence="8">Thioredoxin peroxidase</fullName>
    </recommendedName>
</protein>
<dbReference type="GO" id="GO:0033554">
    <property type="term" value="P:cellular response to stress"/>
    <property type="evidence" value="ECO:0007669"/>
    <property type="project" value="TreeGrafter"/>
</dbReference>
<keyword evidence="3" id="KW-0963">Cytoplasm</keyword>
<dbReference type="EMBL" id="FOOC01000002">
    <property type="protein sequence ID" value="SFF34644.1"/>
    <property type="molecule type" value="Genomic_DNA"/>
</dbReference>
<evidence type="ECO:0000256" key="2">
    <source>
        <dbReference type="ARBA" id="ARBA00009796"/>
    </source>
</evidence>
<dbReference type="InterPro" id="IPR036249">
    <property type="entry name" value="Thioredoxin-like_sf"/>
</dbReference>
<reference evidence="12 13" key="1">
    <citation type="submission" date="2016-10" db="EMBL/GenBank/DDBJ databases">
        <authorList>
            <person name="de Groot N.N."/>
        </authorList>
    </citation>
    <scope>NUCLEOTIDE SEQUENCE [LARGE SCALE GENOMIC DNA]</scope>
    <source>
        <strain evidence="12 13">DSM 23609</strain>
    </source>
</reference>
<accession>A0A1I2HX53</accession>
<dbReference type="Proteomes" id="UP000199771">
    <property type="component" value="Unassembled WGS sequence"/>
</dbReference>
<dbReference type="STRING" id="1076937.SAMN04488120_102331"/>
<evidence type="ECO:0000256" key="3">
    <source>
        <dbReference type="ARBA" id="ARBA00022490"/>
    </source>
</evidence>
<dbReference type="PIRSF" id="PIRSF000239">
    <property type="entry name" value="AHPC"/>
    <property type="match status" value="1"/>
</dbReference>
<evidence type="ECO:0000313" key="13">
    <source>
        <dbReference type="Proteomes" id="UP000199771"/>
    </source>
</evidence>
<comment type="function">
    <text evidence="9">Thiol-specific peroxidase that catalyzes the reduction of hydrogen peroxide and organic hydroperoxides to water and alcohols, respectively. Plays a role in cell protection against oxidative stress by detoxifying peroxides.</text>
</comment>
<comment type="subcellular location">
    <subcellularLocation>
        <location evidence="1">Cytoplasm</location>
    </subcellularLocation>
</comment>
<evidence type="ECO:0000256" key="8">
    <source>
        <dbReference type="ARBA" id="ARBA00032824"/>
    </source>
</evidence>
<dbReference type="PANTHER" id="PTHR10681:SF128">
    <property type="entry name" value="THIOREDOXIN-DEPENDENT PEROXIDE REDUCTASE, MITOCHONDRIAL"/>
    <property type="match status" value="1"/>
</dbReference>
<gene>
    <name evidence="12" type="ORF">SAMN04488120_102331</name>
</gene>
<dbReference type="AlphaFoldDB" id="A0A1I2HX53"/>
<dbReference type="PROSITE" id="PS51352">
    <property type="entry name" value="THIOREDOXIN_2"/>
    <property type="match status" value="1"/>
</dbReference>
<evidence type="ECO:0000256" key="7">
    <source>
        <dbReference type="ARBA" id="ARBA00023284"/>
    </source>
</evidence>
<feature type="domain" description="Thioredoxin" evidence="11">
    <location>
        <begin position="36"/>
        <end position="194"/>
    </location>
</feature>
<dbReference type="Pfam" id="PF00578">
    <property type="entry name" value="AhpC-TSA"/>
    <property type="match status" value="1"/>
</dbReference>
<dbReference type="Pfam" id="PF10417">
    <property type="entry name" value="1-cysPrx_C"/>
    <property type="match status" value="1"/>
</dbReference>
<evidence type="ECO:0000256" key="4">
    <source>
        <dbReference type="ARBA" id="ARBA00022559"/>
    </source>
</evidence>
<dbReference type="Gene3D" id="3.40.30.10">
    <property type="entry name" value="Glutaredoxin"/>
    <property type="match status" value="1"/>
</dbReference>
<dbReference type="CDD" id="cd03015">
    <property type="entry name" value="PRX_Typ2cys"/>
    <property type="match status" value="1"/>
</dbReference>
<organism evidence="12 13">
    <name type="scientific">Fontimonas thermophila</name>
    <dbReference type="NCBI Taxonomy" id="1076937"/>
    <lineage>
        <taxon>Bacteria</taxon>
        <taxon>Pseudomonadati</taxon>
        <taxon>Pseudomonadota</taxon>
        <taxon>Gammaproteobacteria</taxon>
        <taxon>Nevskiales</taxon>
        <taxon>Nevskiaceae</taxon>
        <taxon>Fontimonas</taxon>
    </lineage>
</organism>
<sequence>MAPLPQSPHLHGCGEGLSEYPWNDSTPKKDIGNMSTLVNRPAPDFKATAVMADGSFKEIKLSDYKGKYVLLFFYPLDFTFVCPSEIIAHDHRIKEFESRNVQVIGVSIDSHFSHFAWRNTPVEKGGIGPVKFPLVSDIHHEITRAYGVEHQDGVAFRATFLIDKAGIVQHATINNLPLGRNVDEALRLIDALQFTEQHGEVCPAGWKKGDAGMKATPEGVAEYLAKNAAKL</sequence>
<dbReference type="InterPro" id="IPR013766">
    <property type="entry name" value="Thioredoxin_domain"/>
</dbReference>
<evidence type="ECO:0000256" key="1">
    <source>
        <dbReference type="ARBA" id="ARBA00004496"/>
    </source>
</evidence>
<keyword evidence="7" id="KW-0676">Redox-active center</keyword>
<keyword evidence="5" id="KW-0560">Oxidoreductase</keyword>
<evidence type="ECO:0000256" key="10">
    <source>
        <dbReference type="PIRSR" id="PIRSR000239-1"/>
    </source>
</evidence>
<keyword evidence="13" id="KW-1185">Reference proteome</keyword>
<evidence type="ECO:0000259" key="11">
    <source>
        <dbReference type="PROSITE" id="PS51352"/>
    </source>
</evidence>
<evidence type="ECO:0000313" key="12">
    <source>
        <dbReference type="EMBL" id="SFF34644.1"/>
    </source>
</evidence>
<dbReference type="InterPro" id="IPR024706">
    <property type="entry name" value="Peroxiredoxin_AhpC-typ"/>
</dbReference>
<dbReference type="GO" id="GO:0008379">
    <property type="term" value="F:thioredoxin peroxidase activity"/>
    <property type="evidence" value="ECO:0007669"/>
    <property type="project" value="TreeGrafter"/>
</dbReference>